<dbReference type="EMBL" id="JACHJW010000001">
    <property type="protein sequence ID" value="MBB4960938.1"/>
    <property type="molecule type" value="Genomic_DNA"/>
</dbReference>
<evidence type="ECO:0000313" key="1">
    <source>
        <dbReference type="EMBL" id="MBB4960938.1"/>
    </source>
</evidence>
<sequence length="864" mass="95419">MDLSGLVPRSSGSTPTTRAVGRLLAAAGADDQRAVVVRVGRPLGAVLREHPKLPVDLVETVLRGDDRDLLQALYDNPDRDGVHRDHWDRWSAADRPVVARLWYDHADLTQRRRILAAADPGTPGWTQRSGLVAQLLTSSDIEQLRPAVVGRFPDLIEHVLRTCHVGLSRADQLRAVGSLVDCGVLGVALSWLGTLELHPDVVELARAAATSTVGADRLRGLVTATSDLVQDTGDLVEELRQLPGKLSHHETRKQAEQKVGRRNRWDWESLRAAHALRPFPPDCLELLVTHRDCPADLAVQWCAALPRGLDVLLQAKHPIPSPPPSPLLRTLLSATTLTRLIVERLGSGLTGPDLLTECQPARTVLQVAHGRRGRYSDERKQAEWDAFRAGLRELVVTRLGHDVEAWRLLRTRLPRFNGTVTRLLDEVAASMAKPARRPDRVAAGPAVDWPDAAPLEMFFEPPSLQVNRAAFVTLLDAATTDTQWHLLPHLDERTRYDLLALGEWRDEWVTRVVADGELRISVPLARRPALPVEAIEALAALDDPATNFGLLYQPQATARQRHRLVNGIPFGPARTEPLTVNLDPDLDKVIAEGPGREYLLPLQYHDDPGVAQECVRRTGLPQNRMLRLIIDWWELDGHPNRILERLPASIQVGVRKLVTELVDAPDADEALDRLRAAAYEAESPKQAVRRMRGGTAPRTLRAEGFRWDWDFLVEAHREKPFEPYILHLLRALPGCPELLRDAALRAGSDATAPVLTTAEQRAHKALAGGKTPADVLAKRPVAAWVEHVVQCGDLLPVDVLRSGHPAREALSIDRVDDTFRTELAALVDKHLAGRPDAWQLVLAMLPDFAGTVPELLSTAALAAE</sequence>
<keyword evidence="2" id="KW-1185">Reference proteome</keyword>
<organism evidence="1 2">
    <name type="scientific">Micromonospora polyrhachis</name>
    <dbReference type="NCBI Taxonomy" id="1282883"/>
    <lineage>
        <taxon>Bacteria</taxon>
        <taxon>Bacillati</taxon>
        <taxon>Actinomycetota</taxon>
        <taxon>Actinomycetes</taxon>
        <taxon>Micromonosporales</taxon>
        <taxon>Micromonosporaceae</taxon>
        <taxon>Micromonospora</taxon>
    </lineage>
</organism>
<comment type="caution">
    <text evidence="1">The sequence shown here is derived from an EMBL/GenBank/DDBJ whole genome shotgun (WGS) entry which is preliminary data.</text>
</comment>
<dbReference type="Proteomes" id="UP000578819">
    <property type="component" value="Unassembled WGS sequence"/>
</dbReference>
<evidence type="ECO:0000313" key="2">
    <source>
        <dbReference type="Proteomes" id="UP000578819"/>
    </source>
</evidence>
<dbReference type="RefSeq" id="WP_184536633.1">
    <property type="nucleotide sequence ID" value="NZ_JACHJW010000001.1"/>
</dbReference>
<accession>A0A7W7SU48</accession>
<protein>
    <submittedName>
        <fullName evidence="1">Uncharacterized protein</fullName>
    </submittedName>
</protein>
<gene>
    <name evidence="1" type="ORF">FHR38_004671</name>
</gene>
<dbReference type="AlphaFoldDB" id="A0A7W7SU48"/>
<proteinExistence type="predicted"/>
<name>A0A7W7SU48_9ACTN</name>
<reference evidence="1 2" key="1">
    <citation type="submission" date="2020-08" db="EMBL/GenBank/DDBJ databases">
        <title>Sequencing the genomes of 1000 actinobacteria strains.</title>
        <authorList>
            <person name="Klenk H.-P."/>
        </authorList>
    </citation>
    <scope>NUCLEOTIDE SEQUENCE [LARGE SCALE GENOMIC DNA]</scope>
    <source>
        <strain evidence="1 2">DSM 45886</strain>
    </source>
</reference>